<organism evidence="9 10">
    <name type="scientific">Elysia crispata</name>
    <name type="common">lettuce slug</name>
    <dbReference type="NCBI Taxonomy" id="231223"/>
    <lineage>
        <taxon>Eukaryota</taxon>
        <taxon>Metazoa</taxon>
        <taxon>Spiralia</taxon>
        <taxon>Lophotrochozoa</taxon>
        <taxon>Mollusca</taxon>
        <taxon>Gastropoda</taxon>
        <taxon>Heterobranchia</taxon>
        <taxon>Euthyneura</taxon>
        <taxon>Panpulmonata</taxon>
        <taxon>Sacoglossa</taxon>
        <taxon>Placobranchoidea</taxon>
        <taxon>Plakobranchidae</taxon>
        <taxon>Elysia</taxon>
    </lineage>
</organism>
<keyword evidence="6" id="KW-0378">Hydrolase</keyword>
<dbReference type="GO" id="GO:0005634">
    <property type="term" value="C:nucleus"/>
    <property type="evidence" value="ECO:0007669"/>
    <property type="project" value="UniProtKB-SubCell"/>
</dbReference>
<dbReference type="EMBL" id="JAWDGP010007343">
    <property type="protein sequence ID" value="KAK3724570.1"/>
    <property type="molecule type" value="Genomic_DNA"/>
</dbReference>
<evidence type="ECO:0000256" key="3">
    <source>
        <dbReference type="ARBA" id="ARBA00006958"/>
    </source>
</evidence>
<dbReference type="InterPro" id="IPR027806">
    <property type="entry name" value="HARBI1_dom"/>
</dbReference>
<keyword evidence="5" id="KW-0479">Metal-binding</keyword>
<evidence type="ECO:0000313" key="10">
    <source>
        <dbReference type="Proteomes" id="UP001283361"/>
    </source>
</evidence>
<name>A0AAE0XXI8_9GAST</name>
<dbReference type="Proteomes" id="UP001283361">
    <property type="component" value="Unassembled WGS sequence"/>
</dbReference>
<proteinExistence type="inferred from homology"/>
<comment type="similarity">
    <text evidence="3">Belongs to the HARBI1 family.</text>
</comment>
<reference evidence="9" key="1">
    <citation type="journal article" date="2023" name="G3 (Bethesda)">
        <title>A reference genome for the long-term kleptoplast-retaining sea slug Elysia crispata morphotype clarki.</title>
        <authorList>
            <person name="Eastman K.E."/>
            <person name="Pendleton A.L."/>
            <person name="Shaikh M.A."/>
            <person name="Suttiyut T."/>
            <person name="Ogas R."/>
            <person name="Tomko P."/>
            <person name="Gavelis G."/>
            <person name="Widhalm J.R."/>
            <person name="Wisecaver J.H."/>
        </authorList>
    </citation>
    <scope>NUCLEOTIDE SEQUENCE</scope>
    <source>
        <strain evidence="9">ECLA1</strain>
    </source>
</reference>
<evidence type="ECO:0000256" key="2">
    <source>
        <dbReference type="ARBA" id="ARBA00004123"/>
    </source>
</evidence>
<dbReference type="GO" id="GO:0046872">
    <property type="term" value="F:metal ion binding"/>
    <property type="evidence" value="ECO:0007669"/>
    <property type="project" value="UniProtKB-KW"/>
</dbReference>
<keyword evidence="10" id="KW-1185">Reference proteome</keyword>
<evidence type="ECO:0000256" key="1">
    <source>
        <dbReference type="ARBA" id="ARBA00001968"/>
    </source>
</evidence>
<dbReference type="AlphaFoldDB" id="A0AAE0XXI8"/>
<dbReference type="InterPro" id="IPR045249">
    <property type="entry name" value="HARBI1-like"/>
</dbReference>
<dbReference type="GO" id="GO:0016787">
    <property type="term" value="F:hydrolase activity"/>
    <property type="evidence" value="ECO:0007669"/>
    <property type="project" value="UniProtKB-KW"/>
</dbReference>
<evidence type="ECO:0000256" key="4">
    <source>
        <dbReference type="ARBA" id="ARBA00022722"/>
    </source>
</evidence>
<feature type="domain" description="DDE Tnp4" evidence="8">
    <location>
        <begin position="176"/>
        <end position="340"/>
    </location>
</feature>
<keyword evidence="4" id="KW-0540">Nuclease</keyword>
<evidence type="ECO:0000256" key="7">
    <source>
        <dbReference type="ARBA" id="ARBA00023242"/>
    </source>
</evidence>
<keyword evidence="7" id="KW-0539">Nucleus</keyword>
<dbReference type="PANTHER" id="PTHR22930:SF269">
    <property type="entry name" value="NUCLEASE HARBI1-LIKE PROTEIN"/>
    <property type="match status" value="1"/>
</dbReference>
<comment type="caution">
    <text evidence="9">The sequence shown here is derived from an EMBL/GenBank/DDBJ whole genome shotgun (WGS) entry which is preliminary data.</text>
</comment>
<sequence length="407" mass="47438">MTSHCIVLSVFATMERLQLLLLLWLKRRRNRRYWVHPIFQLRETFGEYHHLMQQVLSDDEKCLAYIRMRTDTFKTLLEMIGPHIEKRTTNFRKPLPATERLVITLRYLASEDTHQSQSFHFRAGISTVRSITAETCTVIWKILQPQVMPKPNEEHWLKIASEYFTRFQFPLCLGAIDGKHIRIKKPNKSGSKYYNYKHFFSIILLAVTDASGKFVVVDVGSCGGNSDGGVFSRSSLGKKLMSDKLSIPQRGYIPGTDIELPYMFVADEAFPLRENIMKPFPHRQLATEKEIFNYRLSRARNSVECSFGRLAQMWRILFRQIDEQPMAATNIVKAITVLHNFVLVNEPHRLIVPEAPVPNEHLLPRRLTYQNLQKHRQRSTKCGMQVREKLVNYFMTEGAVPWQTNIL</sequence>
<comment type="cofactor">
    <cofactor evidence="1">
        <name>a divalent metal cation</name>
        <dbReference type="ChEBI" id="CHEBI:60240"/>
    </cofactor>
</comment>
<evidence type="ECO:0000259" key="8">
    <source>
        <dbReference type="Pfam" id="PF13359"/>
    </source>
</evidence>
<dbReference type="Pfam" id="PF13359">
    <property type="entry name" value="DDE_Tnp_4"/>
    <property type="match status" value="1"/>
</dbReference>
<evidence type="ECO:0000256" key="6">
    <source>
        <dbReference type="ARBA" id="ARBA00022801"/>
    </source>
</evidence>
<evidence type="ECO:0000256" key="5">
    <source>
        <dbReference type="ARBA" id="ARBA00022723"/>
    </source>
</evidence>
<dbReference type="PANTHER" id="PTHR22930">
    <property type="match status" value="1"/>
</dbReference>
<accession>A0AAE0XXI8</accession>
<evidence type="ECO:0000313" key="9">
    <source>
        <dbReference type="EMBL" id="KAK3724570.1"/>
    </source>
</evidence>
<dbReference type="GO" id="GO:0004518">
    <property type="term" value="F:nuclease activity"/>
    <property type="evidence" value="ECO:0007669"/>
    <property type="project" value="UniProtKB-KW"/>
</dbReference>
<comment type="subcellular location">
    <subcellularLocation>
        <location evidence="2">Nucleus</location>
    </subcellularLocation>
</comment>
<protein>
    <recommendedName>
        <fullName evidence="8">DDE Tnp4 domain-containing protein</fullName>
    </recommendedName>
</protein>
<gene>
    <name evidence="9" type="ORF">RRG08_036548</name>
</gene>